<dbReference type="Proteomes" id="UP000252254">
    <property type="component" value="Unassembled WGS sequence"/>
</dbReference>
<proteinExistence type="predicted"/>
<comment type="caution">
    <text evidence="1">The sequence shown here is derived from an EMBL/GenBank/DDBJ whole genome shotgun (WGS) entry which is preliminary data.</text>
</comment>
<dbReference type="OrthoDB" id="2974389at2"/>
<dbReference type="EMBL" id="QNRI01000004">
    <property type="protein sequence ID" value="RBO99507.1"/>
    <property type="molecule type" value="Genomic_DNA"/>
</dbReference>
<keyword evidence="2" id="KW-1185">Reference proteome</keyword>
<evidence type="ECO:0000313" key="1">
    <source>
        <dbReference type="EMBL" id="RBO99507.1"/>
    </source>
</evidence>
<accession>A0A366EB09</accession>
<evidence type="ECO:0000313" key="2">
    <source>
        <dbReference type="Proteomes" id="UP000252254"/>
    </source>
</evidence>
<dbReference type="AlphaFoldDB" id="A0A366EB09"/>
<dbReference type="RefSeq" id="WP_113868443.1">
    <property type="nucleotide sequence ID" value="NZ_BAABQN010000003.1"/>
</dbReference>
<protein>
    <submittedName>
        <fullName evidence="1">Uncharacterized protein</fullName>
    </submittedName>
</protein>
<organism evidence="1 2">
    <name type="scientific">Paraliobacillus ryukyuensis</name>
    <dbReference type="NCBI Taxonomy" id="200904"/>
    <lineage>
        <taxon>Bacteria</taxon>
        <taxon>Bacillati</taxon>
        <taxon>Bacillota</taxon>
        <taxon>Bacilli</taxon>
        <taxon>Bacillales</taxon>
        <taxon>Bacillaceae</taxon>
        <taxon>Paraliobacillus</taxon>
    </lineage>
</organism>
<gene>
    <name evidence="1" type="ORF">DES48_104183</name>
</gene>
<reference evidence="1 2" key="1">
    <citation type="submission" date="2018-06" db="EMBL/GenBank/DDBJ databases">
        <title>Genomic Encyclopedia of Type Strains, Phase IV (KMG-IV): sequencing the most valuable type-strain genomes for metagenomic binning, comparative biology and taxonomic classification.</title>
        <authorList>
            <person name="Goeker M."/>
        </authorList>
    </citation>
    <scope>NUCLEOTIDE SEQUENCE [LARGE SCALE GENOMIC DNA]</scope>
    <source>
        <strain evidence="1 2">DSM 15140</strain>
    </source>
</reference>
<name>A0A366EB09_9BACI</name>
<sequence length="75" mass="8784">MITKTNDLNQFCNRFEEIKQVQDNTLKAIRLSALTTDMENVYDIPRTGQLRIAAFKQAYPEVMSLYKEISQERVI</sequence>